<dbReference type="EMBL" id="UYRU01064665">
    <property type="protein sequence ID" value="VDN16103.1"/>
    <property type="molecule type" value="Genomic_DNA"/>
</dbReference>
<name>A0A3P7LYH7_DIBLA</name>
<protein>
    <submittedName>
        <fullName evidence="2">Uncharacterized protein</fullName>
    </submittedName>
</protein>
<evidence type="ECO:0000313" key="3">
    <source>
        <dbReference type="Proteomes" id="UP000281553"/>
    </source>
</evidence>
<dbReference type="AlphaFoldDB" id="A0A3P7LYH7"/>
<evidence type="ECO:0000313" key="2">
    <source>
        <dbReference type="EMBL" id="VDN16103.1"/>
    </source>
</evidence>
<sequence>MLLKGENALTQWSGFRPDAAVNGPKKARVRTRRMRRTKKKRKKHASQSEPLSLSTVSAVQRRALSQRKRTPSLQLISLLVIVTHDLLI</sequence>
<accession>A0A3P7LYH7</accession>
<feature type="compositionally biased region" description="Polar residues" evidence="1">
    <location>
        <begin position="47"/>
        <end position="57"/>
    </location>
</feature>
<reference evidence="2 3" key="1">
    <citation type="submission" date="2018-11" db="EMBL/GenBank/DDBJ databases">
        <authorList>
            <consortium name="Pathogen Informatics"/>
        </authorList>
    </citation>
    <scope>NUCLEOTIDE SEQUENCE [LARGE SCALE GENOMIC DNA]</scope>
</reference>
<feature type="compositionally biased region" description="Basic residues" evidence="1">
    <location>
        <begin position="25"/>
        <end position="45"/>
    </location>
</feature>
<organism evidence="2 3">
    <name type="scientific">Dibothriocephalus latus</name>
    <name type="common">Fish tapeworm</name>
    <name type="synonym">Diphyllobothrium latum</name>
    <dbReference type="NCBI Taxonomy" id="60516"/>
    <lineage>
        <taxon>Eukaryota</taxon>
        <taxon>Metazoa</taxon>
        <taxon>Spiralia</taxon>
        <taxon>Lophotrochozoa</taxon>
        <taxon>Platyhelminthes</taxon>
        <taxon>Cestoda</taxon>
        <taxon>Eucestoda</taxon>
        <taxon>Diphyllobothriidea</taxon>
        <taxon>Diphyllobothriidae</taxon>
        <taxon>Dibothriocephalus</taxon>
    </lineage>
</organism>
<proteinExistence type="predicted"/>
<evidence type="ECO:0000256" key="1">
    <source>
        <dbReference type="SAM" id="MobiDB-lite"/>
    </source>
</evidence>
<dbReference type="Proteomes" id="UP000281553">
    <property type="component" value="Unassembled WGS sequence"/>
</dbReference>
<feature type="region of interest" description="Disordered" evidence="1">
    <location>
        <begin position="15"/>
        <end position="57"/>
    </location>
</feature>
<gene>
    <name evidence="2" type="ORF">DILT_LOCUS11934</name>
</gene>
<keyword evidence="3" id="KW-1185">Reference proteome</keyword>